<comment type="caution">
    <text evidence="2">The sequence shown here is derived from an EMBL/GenBank/DDBJ whole genome shotgun (WGS) entry which is preliminary data.</text>
</comment>
<dbReference type="Pfam" id="PF00005">
    <property type="entry name" value="ABC_tran"/>
    <property type="match status" value="1"/>
</dbReference>
<reference evidence="2 3" key="1">
    <citation type="journal article" date="2013" name="PLoS Pathog.">
        <title>Genomic analysis of the Kiwifruit pathogen Pseudomonas syringae pv. actinidiae provides insight into the origins of an emergent plant disease.</title>
        <authorList>
            <person name="McCann H.C."/>
            <person name="Rikkerink E.H."/>
            <person name="Bertels F."/>
            <person name="Fiers M."/>
            <person name="Lu A."/>
            <person name="Rees-George J."/>
            <person name="Andersen M.T."/>
            <person name="Gleave A.P."/>
            <person name="Haubold B."/>
            <person name="Wohlers M.W."/>
            <person name="Guttman D.S."/>
            <person name="Wang P.W."/>
            <person name="Straub C."/>
            <person name="Vanneste J.L."/>
            <person name="Rainey P.B."/>
            <person name="Templeton M.D."/>
        </authorList>
    </citation>
    <scope>NUCLEOTIDE SEQUENCE [LARGE SCALE GENOMIC DNA]</scope>
    <source>
        <strain evidence="2 3">ICMP 19096</strain>
    </source>
</reference>
<evidence type="ECO:0000259" key="1">
    <source>
        <dbReference type="Pfam" id="PF00005"/>
    </source>
</evidence>
<proteinExistence type="predicted"/>
<dbReference type="InterPro" id="IPR003439">
    <property type="entry name" value="ABC_transporter-like_ATP-bd"/>
</dbReference>
<gene>
    <name evidence="2" type="ORF">A245_22809</name>
</gene>
<feature type="non-terminal residue" evidence="2">
    <location>
        <position position="84"/>
    </location>
</feature>
<sequence length="84" mass="9004">MAMITVDSLNLSFGTGSALNHVLRDVNLRVEQGQSFGLVGESGSGKTTVLRCLAGQYQHWSGALSVAGQAVQRKLDVSHYRTVQ</sequence>
<dbReference type="PANTHER" id="PTHR43038">
    <property type="entry name" value="ATP-BINDING CASSETTE, SUB-FAMILY H, MEMBER 1"/>
    <property type="match status" value="1"/>
</dbReference>
<keyword evidence="2" id="KW-0547">Nucleotide-binding</keyword>
<protein>
    <submittedName>
        <fullName evidence="2">Dipeptide ABC transporter ATP-binding protein</fullName>
    </submittedName>
</protein>
<feature type="domain" description="ABC transporter" evidence="1">
    <location>
        <begin position="23"/>
        <end position="75"/>
    </location>
</feature>
<organism evidence="2 3">
    <name type="scientific">Pseudomonas syringae pv. actinidiae ICMP 19096</name>
    <dbReference type="NCBI Taxonomy" id="1194405"/>
    <lineage>
        <taxon>Bacteria</taxon>
        <taxon>Pseudomonadati</taxon>
        <taxon>Pseudomonadota</taxon>
        <taxon>Gammaproteobacteria</taxon>
        <taxon>Pseudomonadales</taxon>
        <taxon>Pseudomonadaceae</taxon>
        <taxon>Pseudomonas</taxon>
        <taxon>Pseudomonas syringae</taxon>
    </lineage>
</organism>
<dbReference type="InterPro" id="IPR027417">
    <property type="entry name" value="P-loop_NTPase"/>
</dbReference>
<dbReference type="GO" id="GO:0016887">
    <property type="term" value="F:ATP hydrolysis activity"/>
    <property type="evidence" value="ECO:0007669"/>
    <property type="project" value="InterPro"/>
</dbReference>
<accession>A0A656JUW4</accession>
<dbReference type="GO" id="GO:0005524">
    <property type="term" value="F:ATP binding"/>
    <property type="evidence" value="ECO:0007669"/>
    <property type="project" value="UniProtKB-KW"/>
</dbReference>
<name>A0A656JUW4_PSESF</name>
<keyword evidence="2" id="KW-0067">ATP-binding</keyword>
<dbReference type="Gene3D" id="3.40.50.300">
    <property type="entry name" value="P-loop containing nucleotide triphosphate hydrolases"/>
    <property type="match status" value="1"/>
</dbReference>
<dbReference type="SUPFAM" id="SSF52540">
    <property type="entry name" value="P-loop containing nucleoside triphosphate hydrolases"/>
    <property type="match status" value="1"/>
</dbReference>
<dbReference type="Proteomes" id="UP000018849">
    <property type="component" value="Unassembled WGS sequence"/>
</dbReference>
<evidence type="ECO:0000313" key="3">
    <source>
        <dbReference type="Proteomes" id="UP000018849"/>
    </source>
</evidence>
<dbReference type="PANTHER" id="PTHR43038:SF3">
    <property type="entry name" value="ABC TRANSPORTER G FAMILY MEMBER 20 ISOFORM X1"/>
    <property type="match status" value="1"/>
</dbReference>
<evidence type="ECO:0000313" key="2">
    <source>
        <dbReference type="EMBL" id="EPN56014.1"/>
    </source>
</evidence>
<dbReference type="AlphaFoldDB" id="A0A656JUW4"/>
<dbReference type="EMBL" id="AOKF01001958">
    <property type="protein sequence ID" value="EPN56014.1"/>
    <property type="molecule type" value="Genomic_DNA"/>
</dbReference>